<comment type="caution">
    <text evidence="2">The sequence shown here is derived from an EMBL/GenBank/DDBJ whole genome shotgun (WGS) entry which is preliminary data.</text>
</comment>
<keyword evidence="3" id="KW-1185">Reference proteome</keyword>
<evidence type="ECO:0000313" key="3">
    <source>
        <dbReference type="Proteomes" id="UP001283361"/>
    </source>
</evidence>
<gene>
    <name evidence="2" type="ORF">RRG08_043104</name>
</gene>
<evidence type="ECO:0000256" key="1">
    <source>
        <dbReference type="SAM" id="MobiDB-lite"/>
    </source>
</evidence>
<proteinExistence type="predicted"/>
<accession>A0AAE0XY31</accession>
<reference evidence="2" key="1">
    <citation type="journal article" date="2023" name="G3 (Bethesda)">
        <title>A reference genome for the long-term kleptoplast-retaining sea slug Elysia crispata morphotype clarki.</title>
        <authorList>
            <person name="Eastman K.E."/>
            <person name="Pendleton A.L."/>
            <person name="Shaikh M.A."/>
            <person name="Suttiyut T."/>
            <person name="Ogas R."/>
            <person name="Tomko P."/>
            <person name="Gavelis G."/>
            <person name="Widhalm J.R."/>
            <person name="Wisecaver J.H."/>
        </authorList>
    </citation>
    <scope>NUCLEOTIDE SEQUENCE</scope>
    <source>
        <strain evidence="2">ECLA1</strain>
    </source>
</reference>
<evidence type="ECO:0000313" key="2">
    <source>
        <dbReference type="EMBL" id="KAK3725687.1"/>
    </source>
</evidence>
<organism evidence="2 3">
    <name type="scientific">Elysia crispata</name>
    <name type="common">lettuce slug</name>
    <dbReference type="NCBI Taxonomy" id="231223"/>
    <lineage>
        <taxon>Eukaryota</taxon>
        <taxon>Metazoa</taxon>
        <taxon>Spiralia</taxon>
        <taxon>Lophotrochozoa</taxon>
        <taxon>Mollusca</taxon>
        <taxon>Gastropoda</taxon>
        <taxon>Heterobranchia</taxon>
        <taxon>Euthyneura</taxon>
        <taxon>Panpulmonata</taxon>
        <taxon>Sacoglossa</taxon>
        <taxon>Placobranchoidea</taxon>
        <taxon>Plakobranchidae</taxon>
        <taxon>Elysia</taxon>
    </lineage>
</organism>
<sequence>MGTDLVRIYLRLAIELKVFPYLSRLKVCGTREGSTPGRRLSTRMEASSRVRIEVEKRLVNLQERNKQEIEILPLLHTKDRAGILAAVFFGAKAARPEGSRTVMSQRRGRSQTTEVKLVRPTLHSDLSRDKIEETHDPEKFRDKWKKN</sequence>
<feature type="compositionally biased region" description="Basic and acidic residues" evidence="1">
    <location>
        <begin position="125"/>
        <end position="141"/>
    </location>
</feature>
<protein>
    <submittedName>
        <fullName evidence="2">Uncharacterized protein</fullName>
    </submittedName>
</protein>
<name>A0AAE0XY31_9GAST</name>
<dbReference type="EMBL" id="JAWDGP010007329">
    <property type="protein sequence ID" value="KAK3725687.1"/>
    <property type="molecule type" value="Genomic_DNA"/>
</dbReference>
<dbReference type="Proteomes" id="UP001283361">
    <property type="component" value="Unassembled WGS sequence"/>
</dbReference>
<feature type="region of interest" description="Disordered" evidence="1">
    <location>
        <begin position="97"/>
        <end position="147"/>
    </location>
</feature>
<dbReference type="AlphaFoldDB" id="A0AAE0XY31"/>